<dbReference type="KEGG" id="cbd:CBUD_1100"/>
<dbReference type="InterPro" id="IPR013398">
    <property type="entry name" value="CRISPR-assoc_prot_Csy2"/>
</dbReference>
<dbReference type="HOGENOM" id="CLU_073578_0_0_6"/>
<dbReference type="EMBL" id="CP000733">
    <property type="protein sequence ID" value="ABS77769.2"/>
    <property type="molecule type" value="Genomic_DNA"/>
</dbReference>
<dbReference type="AlphaFoldDB" id="A9KCH4"/>
<name>A9KCH4_COXBN</name>
<evidence type="ECO:0000313" key="2">
    <source>
        <dbReference type="Proteomes" id="UP000008555"/>
    </source>
</evidence>
<dbReference type="Proteomes" id="UP000008555">
    <property type="component" value="Chromosome"/>
</dbReference>
<gene>
    <name evidence="1" type="primary">csy2_1</name>
    <name evidence="1" type="ordered locus">CBUD_1100</name>
</gene>
<accession>A9KCH4</accession>
<dbReference type="NCBIfam" id="TIGR02565">
    <property type="entry name" value="cas_Csy2"/>
    <property type="match status" value="1"/>
</dbReference>
<dbReference type="Pfam" id="PF09614">
    <property type="entry name" value="Cas_Csy2"/>
    <property type="match status" value="1"/>
</dbReference>
<protein>
    <recommendedName>
        <fullName evidence="3">CRISPR-associated protein, Csy2 family</fullName>
    </recommendedName>
</protein>
<evidence type="ECO:0000313" key="1">
    <source>
        <dbReference type="EMBL" id="ABS77769.2"/>
    </source>
</evidence>
<evidence type="ECO:0008006" key="3">
    <source>
        <dbReference type="Google" id="ProtNLM"/>
    </source>
</evidence>
<proteinExistence type="predicted"/>
<dbReference type="CDD" id="cd09736">
    <property type="entry name" value="Csy2_I-F"/>
    <property type="match status" value="1"/>
</dbReference>
<reference evidence="1 2" key="1">
    <citation type="journal article" date="2009" name="Infect. Immun.">
        <title>Comparative genomics reveal extensive transposon-mediated genomic plasticity and diversity among potential effector proteins within the genus Coxiella.</title>
        <authorList>
            <person name="Beare P.A."/>
            <person name="Unsworth N."/>
            <person name="Andoh M."/>
            <person name="Voth D.E."/>
            <person name="Omsland A."/>
            <person name="Gilk S.D."/>
            <person name="Williams K.P."/>
            <person name="Sobral B.W."/>
            <person name="Kupko J.J.III."/>
            <person name="Porcella S.F."/>
            <person name="Samuel J.E."/>
            <person name="Heinzen R.A."/>
        </authorList>
    </citation>
    <scope>NUCLEOTIDE SEQUENCE [LARGE SCALE GENOMIC DNA]</scope>
    <source>
        <strain evidence="1 2">Dugway 5J108-111</strain>
    </source>
</reference>
<organism evidence="1 2">
    <name type="scientific">Coxiella burnetii (strain Dugway 5J108-111)</name>
    <dbReference type="NCBI Taxonomy" id="434922"/>
    <lineage>
        <taxon>Bacteria</taxon>
        <taxon>Pseudomonadati</taxon>
        <taxon>Pseudomonadota</taxon>
        <taxon>Gammaproteobacteria</taxon>
        <taxon>Legionellales</taxon>
        <taxon>Coxiellaceae</taxon>
        <taxon>Coxiella</taxon>
    </lineage>
</organism>
<sequence>MEKEVKERTFFVKGDIMNNIDAYVILPNLRVKNVNTISSPLTWGFPSLTAIFGFVHALERKLRERYHLKFKDIAVTCHYFEAEAYRPLPYSDYSFSLTRNPPRTKKQIRNFEKGQPPSFVEEGRAHMEITLVIQAAGEAWREQKELLETEIMEVASTLRLAGGSILSYSMPLVNDEFIVKCPDVLEDQEIMGRKILKKLLPGSILIDRKDLLKARTQELQEENSDSTALDALLEFSSLNYEYDAESEIAWTPRKKSGWLVPIPVGYQAISKLYEPGYVRGARDAVSPCCFVESIYSLGQWVSPHRFKQISDIFWSYDEKSEAGLYRLVNSPENFIRNFN</sequence>